<reference evidence="2" key="2">
    <citation type="submission" date="2020-09" db="EMBL/GenBank/DDBJ databases">
        <authorList>
            <person name="Yu Y."/>
        </authorList>
    </citation>
    <scope>NUCLEOTIDE SEQUENCE</scope>
    <source>
        <strain evidence="2">KCTC 49039</strain>
    </source>
</reference>
<evidence type="ECO:0000313" key="3">
    <source>
        <dbReference type="Proteomes" id="UP000610846"/>
    </source>
</evidence>
<reference evidence="2" key="1">
    <citation type="journal article" date="2018" name="Curr. Microbiol.">
        <title>Cellulosimicrobium arenosum sp. nov., Isolated from Marine Sediment Sand.</title>
        <authorList>
            <person name="Oh M."/>
            <person name="Kim J.H."/>
            <person name="Yoon J.H."/>
            <person name="Schumann P."/>
            <person name="Kim W."/>
        </authorList>
    </citation>
    <scope>NUCLEOTIDE SEQUENCE</scope>
    <source>
        <strain evidence="2">KCTC 49039</strain>
    </source>
</reference>
<evidence type="ECO:0000256" key="1">
    <source>
        <dbReference type="SAM" id="MobiDB-lite"/>
    </source>
</evidence>
<keyword evidence="3" id="KW-1185">Reference proteome</keyword>
<evidence type="ECO:0000313" key="2">
    <source>
        <dbReference type="EMBL" id="MBD8078548.1"/>
    </source>
</evidence>
<protein>
    <submittedName>
        <fullName evidence="2">Uncharacterized protein</fullName>
    </submittedName>
</protein>
<dbReference type="EMBL" id="JACYHB010000003">
    <property type="protein sequence ID" value="MBD8078548.1"/>
    <property type="molecule type" value="Genomic_DNA"/>
</dbReference>
<feature type="region of interest" description="Disordered" evidence="1">
    <location>
        <begin position="35"/>
        <end position="55"/>
    </location>
</feature>
<comment type="caution">
    <text evidence="2">The sequence shown here is derived from an EMBL/GenBank/DDBJ whole genome shotgun (WGS) entry which is preliminary data.</text>
</comment>
<organism evidence="2 3">
    <name type="scientific">Cellulosimicrobium arenosum</name>
    <dbReference type="NCBI Taxonomy" id="2708133"/>
    <lineage>
        <taxon>Bacteria</taxon>
        <taxon>Bacillati</taxon>
        <taxon>Actinomycetota</taxon>
        <taxon>Actinomycetes</taxon>
        <taxon>Micrococcales</taxon>
        <taxon>Promicromonosporaceae</taxon>
        <taxon>Cellulosimicrobium</taxon>
    </lineage>
</organism>
<sequence>MTSTTIDGATETPIFDALLIEHEQSLPLIHLSHALRGPTRPGGRGANDRALGLEPRIVPSTEVPVLPRRRAH</sequence>
<accession>A0A927IZG4</accession>
<name>A0A927IZG4_9MICO</name>
<dbReference type="RefSeq" id="WP_191828118.1">
    <property type="nucleotide sequence ID" value="NZ_JACYHB010000003.1"/>
</dbReference>
<proteinExistence type="predicted"/>
<gene>
    <name evidence="2" type="ORF">IF651_05675</name>
</gene>
<dbReference type="Proteomes" id="UP000610846">
    <property type="component" value="Unassembled WGS sequence"/>
</dbReference>
<dbReference type="AlphaFoldDB" id="A0A927IZG4"/>